<gene>
    <name evidence="1" type="ORF">GDH07_04490</name>
</gene>
<evidence type="ECO:0000313" key="1">
    <source>
        <dbReference type="EMBL" id="MQA52585.1"/>
    </source>
</evidence>
<proteinExistence type="predicted"/>
<sequence length="520" mass="55772">MTLKTIKAGAQPNDGTGDNLRSGAQIINENFAELDQRAAQASTEIGKLDALTKALADKTGPGLDPAVRAILTRWGLGDSVTTLEERLLSWITVSALVFVFPQNGQNSLPTRETGYYVVHLQNADPKYAAQLAFNGSIGVMFRRVKAGDAWTPWTRLIQQGDFGVGSKDDAAYVGNNLNPNDYLTGGDVVGQFNMDGTLRTGALIVQAGSNATVCAQQFVDWATGKMYSRAKSSSTWNPWRAVVAVGDFGLGSSDMAPDMSANSASVTRFYRSFNDADSANLGLTAGIHLQRDNARSGDIALSWIDESAYFRISNSMGTRGAWRKLVKVGDFGVGAVSLQACNDANVIEATGDLLLHPGTLNGPTPGIYGTIRTTFYERSSGNFTQLAIATNGVGMFYRGCINGSVQPWMRINEESITNGNGTAVKFSDGTMICWHTSGAVRTTSNQVSAGVFLGEAEIFTFPVPFVTIGAVMPTVAYSATGYCWASVGEGNNPYQCRIVAFSHTNNAQYQAKYFAVGRWR</sequence>
<dbReference type="CDD" id="cd19958">
    <property type="entry name" value="pyocin_knob"/>
    <property type="match status" value="2"/>
</dbReference>
<dbReference type="InterPro" id="IPR036240">
    <property type="entry name" value="Gp9-like_sf"/>
</dbReference>
<dbReference type="AlphaFoldDB" id="A0A7X1PJV6"/>
<name>A0A7X1PJV6_9PSED</name>
<dbReference type="Proteomes" id="UP000486534">
    <property type="component" value="Unassembled WGS sequence"/>
</dbReference>
<organism evidence="1 2">
    <name type="scientific">Pseudomonas piscis</name>
    <dbReference type="NCBI Taxonomy" id="2614538"/>
    <lineage>
        <taxon>Bacteria</taxon>
        <taxon>Pseudomonadati</taxon>
        <taxon>Pseudomonadota</taxon>
        <taxon>Gammaproteobacteria</taxon>
        <taxon>Pseudomonadales</taxon>
        <taxon>Pseudomonadaceae</taxon>
        <taxon>Pseudomonas</taxon>
    </lineage>
</organism>
<dbReference type="SUPFAM" id="SSF50017">
    <property type="entry name" value="gp9"/>
    <property type="match status" value="1"/>
</dbReference>
<dbReference type="RefSeq" id="WP_152896773.1">
    <property type="nucleotide sequence ID" value="NZ_WHUV01000001.1"/>
</dbReference>
<comment type="caution">
    <text evidence="1">The sequence shown here is derived from an EMBL/GenBank/DDBJ whole genome shotgun (WGS) entry which is preliminary data.</text>
</comment>
<reference evidence="1 2" key="1">
    <citation type="submission" date="2019-10" db="EMBL/GenBank/DDBJ databases">
        <title>Pseudomonas dajingensis sp. nov., isolated from the profound head ulcers of farmed Murray cod (Maccullochella peelii peelii).</title>
        <authorList>
            <person name="Liu Y."/>
        </authorList>
    </citation>
    <scope>NUCLEOTIDE SEQUENCE [LARGE SCALE GENOMIC DNA]</scope>
    <source>
        <strain evidence="1 2">MC042</strain>
    </source>
</reference>
<evidence type="ECO:0000313" key="2">
    <source>
        <dbReference type="Proteomes" id="UP000486534"/>
    </source>
</evidence>
<dbReference type="EMBL" id="WHUV01000001">
    <property type="protein sequence ID" value="MQA52585.1"/>
    <property type="molecule type" value="Genomic_DNA"/>
</dbReference>
<protein>
    <submittedName>
        <fullName evidence="1">Uncharacterized protein</fullName>
    </submittedName>
</protein>
<accession>A0A7X1PJV6</accession>